<evidence type="ECO:0000313" key="1">
    <source>
        <dbReference type="EMBL" id="CAG8853311.1"/>
    </source>
</evidence>
<proteinExistence type="predicted"/>
<gene>
    <name evidence="1" type="ORF">GMARGA_LOCUS42132</name>
</gene>
<protein>
    <submittedName>
        <fullName evidence="1">13785_t:CDS:1</fullName>
    </submittedName>
</protein>
<feature type="non-terminal residue" evidence="1">
    <location>
        <position position="1"/>
    </location>
</feature>
<reference evidence="1 2" key="1">
    <citation type="submission" date="2021-06" db="EMBL/GenBank/DDBJ databases">
        <authorList>
            <person name="Kallberg Y."/>
            <person name="Tangrot J."/>
            <person name="Rosling A."/>
        </authorList>
    </citation>
    <scope>NUCLEOTIDE SEQUENCE [LARGE SCALE GENOMIC DNA]</scope>
    <source>
        <strain evidence="1 2">120-4 pot B 10/14</strain>
    </source>
</reference>
<comment type="caution">
    <text evidence="1">The sequence shown here is derived from an EMBL/GenBank/DDBJ whole genome shotgun (WGS) entry which is preliminary data.</text>
</comment>
<feature type="non-terminal residue" evidence="1">
    <location>
        <position position="85"/>
    </location>
</feature>
<accession>A0ABN7XEP7</accession>
<name>A0ABN7XEP7_GIGMA</name>
<dbReference type="Proteomes" id="UP000789901">
    <property type="component" value="Unassembled WGS sequence"/>
</dbReference>
<sequence>ELSQHENGKYNKYNIPSIQSYILPESTINEWKKMLVHAIHKQYPLAIQKTSKQPISVFFLEFDAYQTISSLLGDHYWGIDIISAT</sequence>
<dbReference type="EMBL" id="CAJVQB010122470">
    <property type="protein sequence ID" value="CAG8853311.1"/>
    <property type="molecule type" value="Genomic_DNA"/>
</dbReference>
<evidence type="ECO:0000313" key="2">
    <source>
        <dbReference type="Proteomes" id="UP000789901"/>
    </source>
</evidence>
<keyword evidence="2" id="KW-1185">Reference proteome</keyword>
<organism evidence="1 2">
    <name type="scientific">Gigaspora margarita</name>
    <dbReference type="NCBI Taxonomy" id="4874"/>
    <lineage>
        <taxon>Eukaryota</taxon>
        <taxon>Fungi</taxon>
        <taxon>Fungi incertae sedis</taxon>
        <taxon>Mucoromycota</taxon>
        <taxon>Glomeromycotina</taxon>
        <taxon>Glomeromycetes</taxon>
        <taxon>Diversisporales</taxon>
        <taxon>Gigasporaceae</taxon>
        <taxon>Gigaspora</taxon>
    </lineage>
</organism>